<dbReference type="eggNOG" id="ENOG5030X75">
    <property type="taxonomic scope" value="Bacteria"/>
</dbReference>
<keyword evidence="2" id="KW-1133">Transmembrane helix</keyword>
<dbReference type="Proteomes" id="UP000053405">
    <property type="component" value="Unassembled WGS sequence"/>
</dbReference>
<proteinExistence type="predicted"/>
<keyword evidence="2" id="KW-0472">Membrane</keyword>
<accession>L7LDA0</accession>
<dbReference type="InterPro" id="IPR038468">
    <property type="entry name" value="MmpS_C"/>
</dbReference>
<dbReference type="OrthoDB" id="4375718at2"/>
<reference evidence="3 4" key="1">
    <citation type="submission" date="2012-12" db="EMBL/GenBank/DDBJ databases">
        <title>Whole genome shotgun sequence of Gordonia hirsuta NBRC 16056.</title>
        <authorList>
            <person name="Isaki-Nakamura S."/>
            <person name="Hosoyama A."/>
            <person name="Tsuchikane K."/>
            <person name="Katsumata H."/>
            <person name="Baba S."/>
            <person name="Yamazaki S."/>
            <person name="Fujita N."/>
        </authorList>
    </citation>
    <scope>NUCLEOTIDE SEQUENCE [LARGE SCALE GENOMIC DNA]</scope>
    <source>
        <strain evidence="3 4">NBRC 16056</strain>
    </source>
</reference>
<evidence type="ECO:0000256" key="2">
    <source>
        <dbReference type="SAM" id="Phobius"/>
    </source>
</evidence>
<feature type="region of interest" description="Disordered" evidence="1">
    <location>
        <begin position="107"/>
        <end position="145"/>
    </location>
</feature>
<sequence length="233" mass="23220">MNDDRPEDQRPSTRRMEPIDPSAGAYPGGDAYPQGDYAEGSGSPAYSNEGYGNKGYGNEGYGDPSGQPPGPPKNSGRTVVLSLIIVLALVLLGIAGYLVYRGMDSTGDSENAGAAGSSSSVATAPSSSEAPSSAEAPSSSAAPADAGPVTYRFTGNGNLLAVNYRGASGNTVLATAGAPWSVQATLAPGATAELTGIVVQGRVTCTITQGDTVLATSTSSGGPISCRAALPRD</sequence>
<dbReference type="Gene3D" id="2.60.40.2880">
    <property type="entry name" value="MmpS1-5, C-terminal soluble domain"/>
    <property type="match status" value="1"/>
</dbReference>
<dbReference type="STRING" id="1121927.GOHSU_47_00220"/>
<evidence type="ECO:0000256" key="1">
    <source>
        <dbReference type="SAM" id="MobiDB-lite"/>
    </source>
</evidence>
<dbReference type="AlphaFoldDB" id="L7LDA0"/>
<feature type="region of interest" description="Disordered" evidence="1">
    <location>
        <begin position="1"/>
        <end position="74"/>
    </location>
</feature>
<gene>
    <name evidence="3" type="ORF">GOHSU_47_00220</name>
</gene>
<organism evidence="3 4">
    <name type="scientific">Gordonia hirsuta DSM 44140 = NBRC 16056</name>
    <dbReference type="NCBI Taxonomy" id="1121927"/>
    <lineage>
        <taxon>Bacteria</taxon>
        <taxon>Bacillati</taxon>
        <taxon>Actinomycetota</taxon>
        <taxon>Actinomycetes</taxon>
        <taxon>Mycobacteriales</taxon>
        <taxon>Gordoniaceae</taxon>
        <taxon>Gordonia</taxon>
    </lineage>
</organism>
<feature type="compositionally biased region" description="Basic and acidic residues" evidence="1">
    <location>
        <begin position="7"/>
        <end position="18"/>
    </location>
</feature>
<dbReference type="RefSeq" id="WP_005943399.1">
    <property type="nucleotide sequence ID" value="NZ_ATVK01000024.1"/>
</dbReference>
<name>L7LDA0_9ACTN</name>
<comment type="caution">
    <text evidence="3">The sequence shown here is derived from an EMBL/GenBank/DDBJ whole genome shotgun (WGS) entry which is preliminary data.</text>
</comment>
<keyword evidence="2" id="KW-0812">Transmembrane</keyword>
<keyword evidence="4" id="KW-1185">Reference proteome</keyword>
<feature type="compositionally biased region" description="Low complexity" evidence="1">
    <location>
        <begin position="109"/>
        <end position="145"/>
    </location>
</feature>
<feature type="transmembrane region" description="Helical" evidence="2">
    <location>
        <begin position="79"/>
        <end position="100"/>
    </location>
</feature>
<protein>
    <submittedName>
        <fullName evidence="3">Uncharacterized protein</fullName>
    </submittedName>
</protein>
<evidence type="ECO:0000313" key="3">
    <source>
        <dbReference type="EMBL" id="GAC58736.1"/>
    </source>
</evidence>
<dbReference type="EMBL" id="BANT01000047">
    <property type="protein sequence ID" value="GAC58736.1"/>
    <property type="molecule type" value="Genomic_DNA"/>
</dbReference>
<evidence type="ECO:0000313" key="4">
    <source>
        <dbReference type="Proteomes" id="UP000053405"/>
    </source>
</evidence>